<gene>
    <name evidence="2" type="ORF">IRJ16_19035</name>
</gene>
<evidence type="ECO:0000313" key="3">
    <source>
        <dbReference type="Proteomes" id="UP000622475"/>
    </source>
</evidence>
<sequence length="138" mass="15112">MSTINPYINFDGRCREAMTFYKDIFGGELILNQVGGSPMEPYHKGDPAAIYHSSLVNGPIVLMGTDMTGPPGYQKGNNISMAIACSSAEDARNFFDKLAEGGRVVMPLEKTFWAELFGDVVDKFGIEWMLNYDGAAAQ</sequence>
<comment type="caution">
    <text evidence="2">The sequence shown here is derived from an EMBL/GenBank/DDBJ whole genome shotgun (WGS) entry which is preliminary data.</text>
</comment>
<dbReference type="AlphaFoldDB" id="A0A929KYF9"/>
<name>A0A929KYF9_9SPHI</name>
<dbReference type="InterPro" id="IPR028973">
    <property type="entry name" value="PhnB-like"/>
</dbReference>
<evidence type="ECO:0000313" key="2">
    <source>
        <dbReference type="EMBL" id="MBE9663986.1"/>
    </source>
</evidence>
<proteinExistence type="predicted"/>
<dbReference type="CDD" id="cd06588">
    <property type="entry name" value="PhnB_like"/>
    <property type="match status" value="1"/>
</dbReference>
<dbReference type="InterPro" id="IPR004360">
    <property type="entry name" value="Glyas_Fos-R_dOase_dom"/>
</dbReference>
<feature type="domain" description="Glyoxalase/fosfomycin resistance/dioxygenase" evidence="1">
    <location>
        <begin position="7"/>
        <end position="130"/>
    </location>
</feature>
<accession>A0A929KYF9</accession>
<dbReference type="Gene3D" id="3.10.180.10">
    <property type="entry name" value="2,3-Dihydroxybiphenyl 1,2-Dioxygenase, domain 1"/>
    <property type="match status" value="1"/>
</dbReference>
<dbReference type="InterPro" id="IPR029068">
    <property type="entry name" value="Glyas_Bleomycin-R_OHBP_Dase"/>
</dbReference>
<reference evidence="2" key="1">
    <citation type="submission" date="2020-10" db="EMBL/GenBank/DDBJ databases">
        <title>Mucilaginibacter mali sp. nov., isolated from rhizosphere soil of apple orchard.</title>
        <authorList>
            <person name="Lee J.-S."/>
            <person name="Kim H.S."/>
            <person name="Kim J.-S."/>
        </authorList>
    </citation>
    <scope>NUCLEOTIDE SEQUENCE</scope>
    <source>
        <strain evidence="2">KCTC 22746</strain>
    </source>
</reference>
<protein>
    <submittedName>
        <fullName evidence="2">VOC family protein</fullName>
    </submittedName>
</protein>
<dbReference type="Proteomes" id="UP000622475">
    <property type="component" value="Unassembled WGS sequence"/>
</dbReference>
<dbReference type="SUPFAM" id="SSF54593">
    <property type="entry name" value="Glyoxalase/Bleomycin resistance protein/Dihydroxybiphenyl dioxygenase"/>
    <property type="match status" value="1"/>
</dbReference>
<dbReference type="EMBL" id="JADFFL010000009">
    <property type="protein sequence ID" value="MBE9663986.1"/>
    <property type="molecule type" value="Genomic_DNA"/>
</dbReference>
<dbReference type="PANTHER" id="PTHR33990">
    <property type="entry name" value="PROTEIN YJDN-RELATED"/>
    <property type="match status" value="1"/>
</dbReference>
<dbReference type="Pfam" id="PF00903">
    <property type="entry name" value="Glyoxalase"/>
    <property type="match status" value="1"/>
</dbReference>
<organism evidence="2 3">
    <name type="scientific">Mucilaginibacter myungsuensis</name>
    <dbReference type="NCBI Taxonomy" id="649104"/>
    <lineage>
        <taxon>Bacteria</taxon>
        <taxon>Pseudomonadati</taxon>
        <taxon>Bacteroidota</taxon>
        <taxon>Sphingobacteriia</taxon>
        <taxon>Sphingobacteriales</taxon>
        <taxon>Sphingobacteriaceae</taxon>
        <taxon>Mucilaginibacter</taxon>
    </lineage>
</organism>
<dbReference type="PANTHER" id="PTHR33990:SF1">
    <property type="entry name" value="PROTEIN YJDN"/>
    <property type="match status" value="1"/>
</dbReference>
<dbReference type="RefSeq" id="WP_194113236.1">
    <property type="nucleotide sequence ID" value="NZ_JADFFL010000009.1"/>
</dbReference>
<evidence type="ECO:0000259" key="1">
    <source>
        <dbReference type="Pfam" id="PF00903"/>
    </source>
</evidence>
<keyword evidence="3" id="KW-1185">Reference proteome</keyword>